<dbReference type="EMBL" id="KQ485619">
    <property type="protein sequence ID" value="KYP31862.1"/>
    <property type="molecule type" value="Genomic_DNA"/>
</dbReference>
<evidence type="ECO:0000313" key="3">
    <source>
        <dbReference type="Proteomes" id="UP000075243"/>
    </source>
</evidence>
<dbReference type="PANTHER" id="PTHR46033">
    <property type="entry name" value="PROTEIN MAIN-LIKE 2"/>
    <property type="match status" value="1"/>
</dbReference>
<sequence length="63" mass="7376">MLLPDPRIENLLEVASFSEVAKIRHFKIDDSLITFLVERWRLETHIFHLPIGECTITLEDVTL</sequence>
<dbReference type="Pfam" id="PF10536">
    <property type="entry name" value="PMD"/>
    <property type="match status" value="1"/>
</dbReference>
<dbReference type="GO" id="GO:0010073">
    <property type="term" value="P:meristem maintenance"/>
    <property type="evidence" value="ECO:0007669"/>
    <property type="project" value="InterPro"/>
</dbReference>
<dbReference type="InterPro" id="IPR019557">
    <property type="entry name" value="AminoTfrase-like_pln_mobile"/>
</dbReference>
<feature type="domain" description="Aminotransferase-like plant mobile" evidence="1">
    <location>
        <begin position="17"/>
        <end position="62"/>
    </location>
</feature>
<organism evidence="2 3">
    <name type="scientific">Cajanus cajan</name>
    <name type="common">Pigeon pea</name>
    <name type="synonym">Cajanus indicus</name>
    <dbReference type="NCBI Taxonomy" id="3821"/>
    <lineage>
        <taxon>Eukaryota</taxon>
        <taxon>Viridiplantae</taxon>
        <taxon>Streptophyta</taxon>
        <taxon>Embryophyta</taxon>
        <taxon>Tracheophyta</taxon>
        <taxon>Spermatophyta</taxon>
        <taxon>Magnoliopsida</taxon>
        <taxon>eudicotyledons</taxon>
        <taxon>Gunneridae</taxon>
        <taxon>Pentapetalae</taxon>
        <taxon>rosids</taxon>
        <taxon>fabids</taxon>
        <taxon>Fabales</taxon>
        <taxon>Fabaceae</taxon>
        <taxon>Papilionoideae</taxon>
        <taxon>50 kb inversion clade</taxon>
        <taxon>NPAAA clade</taxon>
        <taxon>indigoferoid/millettioid clade</taxon>
        <taxon>Phaseoleae</taxon>
        <taxon>Cajanus</taxon>
    </lineage>
</organism>
<proteinExistence type="predicted"/>
<dbReference type="InterPro" id="IPR044824">
    <property type="entry name" value="MAIN-like"/>
</dbReference>
<evidence type="ECO:0000313" key="2">
    <source>
        <dbReference type="EMBL" id="KYP31862.1"/>
    </source>
</evidence>
<dbReference type="Gramene" id="C.cajan_46825.t">
    <property type="protein sequence ID" value="C.cajan_46825.t.cds1"/>
    <property type="gene ID" value="C.cajan_46825"/>
</dbReference>
<name>A0A151QNN2_CAJCA</name>
<keyword evidence="3" id="KW-1185">Reference proteome</keyword>
<accession>A0A151QNN2</accession>
<reference evidence="2" key="1">
    <citation type="journal article" date="2012" name="Nat. Biotechnol.">
        <title>Draft genome sequence of pigeonpea (Cajanus cajan), an orphan legume crop of resource-poor farmers.</title>
        <authorList>
            <person name="Varshney R.K."/>
            <person name="Chen W."/>
            <person name="Li Y."/>
            <person name="Bharti A.K."/>
            <person name="Saxena R.K."/>
            <person name="Schlueter J.A."/>
            <person name="Donoghue M.T."/>
            <person name="Azam S."/>
            <person name="Fan G."/>
            <person name="Whaley A.M."/>
            <person name="Farmer A.D."/>
            <person name="Sheridan J."/>
            <person name="Iwata A."/>
            <person name="Tuteja R."/>
            <person name="Penmetsa R.V."/>
            <person name="Wu W."/>
            <person name="Upadhyaya H.D."/>
            <person name="Yang S.P."/>
            <person name="Shah T."/>
            <person name="Saxena K.B."/>
            <person name="Michael T."/>
            <person name="McCombie W.R."/>
            <person name="Yang B."/>
            <person name="Zhang G."/>
            <person name="Yang H."/>
            <person name="Wang J."/>
            <person name="Spillane C."/>
            <person name="Cook D.R."/>
            <person name="May G.D."/>
            <person name="Xu X."/>
            <person name="Jackson S.A."/>
        </authorList>
    </citation>
    <scope>NUCLEOTIDE SEQUENCE [LARGE SCALE GENOMIC DNA]</scope>
</reference>
<protein>
    <submittedName>
        <fullName evidence="2">Serine/threonine protein phosphatase 7 long form isogeny</fullName>
    </submittedName>
</protein>
<gene>
    <name evidence="2" type="ORF">KK1_047625</name>
</gene>
<dbReference type="PANTHER" id="PTHR46033:SF8">
    <property type="entry name" value="PROTEIN MAINTENANCE OF MERISTEMS-LIKE"/>
    <property type="match status" value="1"/>
</dbReference>
<dbReference type="AlphaFoldDB" id="A0A151QNN2"/>
<evidence type="ECO:0000259" key="1">
    <source>
        <dbReference type="Pfam" id="PF10536"/>
    </source>
</evidence>
<dbReference type="Proteomes" id="UP000075243">
    <property type="component" value="Unassembled WGS sequence"/>
</dbReference>